<dbReference type="InterPro" id="IPR046863">
    <property type="entry name" value="MbnP-like_dom"/>
</dbReference>
<dbReference type="Pfam" id="PF20243">
    <property type="entry name" value="MbnP"/>
    <property type="match status" value="1"/>
</dbReference>
<gene>
    <name evidence="3" type="ORF">FHS30_001068</name>
</gene>
<keyword evidence="1" id="KW-0812">Transmembrane</keyword>
<evidence type="ECO:0000259" key="2">
    <source>
        <dbReference type="Pfam" id="PF20243"/>
    </source>
</evidence>
<keyword evidence="1" id="KW-0472">Membrane</keyword>
<evidence type="ECO:0000313" key="4">
    <source>
        <dbReference type="Proteomes" id="UP000559987"/>
    </source>
</evidence>
<reference evidence="3 4" key="1">
    <citation type="submission" date="2020-08" db="EMBL/GenBank/DDBJ databases">
        <title>Genomic Encyclopedia of Type Strains, Phase III (KMG-III): the genomes of soil and plant-associated and newly described type strains.</title>
        <authorList>
            <person name="Whitman W."/>
        </authorList>
    </citation>
    <scope>NUCLEOTIDE SEQUENCE [LARGE SCALE GENOMIC DNA]</scope>
    <source>
        <strain evidence="3 4">CECT 8571</strain>
    </source>
</reference>
<name>A0A839UJ57_9GAMM</name>
<feature type="transmembrane region" description="Helical" evidence="1">
    <location>
        <begin position="12"/>
        <end position="32"/>
    </location>
</feature>
<dbReference type="AlphaFoldDB" id="A0A839UJ57"/>
<dbReference type="RefSeq" id="WP_183908983.1">
    <property type="nucleotide sequence ID" value="NZ_JACHXZ010000001.1"/>
</dbReference>
<organism evidence="3 4">
    <name type="scientific">Simiduia aestuariiviva</name>
    <dbReference type="NCBI Taxonomy" id="1510459"/>
    <lineage>
        <taxon>Bacteria</taxon>
        <taxon>Pseudomonadati</taxon>
        <taxon>Pseudomonadota</taxon>
        <taxon>Gammaproteobacteria</taxon>
        <taxon>Cellvibrionales</taxon>
        <taxon>Cellvibrionaceae</taxon>
        <taxon>Simiduia</taxon>
    </lineage>
</organism>
<keyword evidence="1" id="KW-1133">Transmembrane helix</keyword>
<evidence type="ECO:0000313" key="3">
    <source>
        <dbReference type="EMBL" id="MBB3167892.1"/>
    </source>
</evidence>
<evidence type="ECO:0000256" key="1">
    <source>
        <dbReference type="SAM" id="Phobius"/>
    </source>
</evidence>
<accession>A0A839UJ57</accession>
<feature type="domain" description="Copper-binding protein MbnP-like" evidence="2">
    <location>
        <begin position="34"/>
        <end position="221"/>
    </location>
</feature>
<dbReference type="EMBL" id="JACHXZ010000001">
    <property type="protein sequence ID" value="MBB3167892.1"/>
    <property type="molecule type" value="Genomic_DNA"/>
</dbReference>
<protein>
    <recommendedName>
        <fullName evidence="2">Copper-binding protein MbnP-like domain-containing protein</fullName>
    </recommendedName>
</protein>
<keyword evidence="4" id="KW-1185">Reference proteome</keyword>
<proteinExistence type="predicted"/>
<dbReference type="Proteomes" id="UP000559987">
    <property type="component" value="Unassembled WGS sequence"/>
</dbReference>
<comment type="caution">
    <text evidence="3">The sequence shown here is derived from an EMBL/GenBank/DDBJ whole genome shotgun (WGS) entry which is preliminary data.</text>
</comment>
<sequence length="253" mass="28541">MNNFLTSKRVRRVLWGALVAMLMMALGAWSFWPNTVVITLHPFVGTQPLTLNEKVYQNPVGVGEFSVRDFQFFMSNIRFVSNDATQTVMDSYHLVRFDDAAPMALVFDASSLLGVHTLEFGIGVDSAANSSLKSRGDLDPNGRMAWSWEVGYKFVLLEGGFEHQGQAHPLVYHVGFSENYKTIRVPLNRPWYQMFSAKVDLLVDVKALFDAVHGVNMADVNTIKFDRQDARRMADNYAHLVIPCDNRCVQGLK</sequence>